<keyword evidence="2" id="KW-1185">Reference proteome</keyword>
<proteinExistence type="predicted"/>
<accession>A0A238D250</accession>
<dbReference type="EMBL" id="FLMQ01000055">
    <property type="protein sequence ID" value="SBP87309.1"/>
    <property type="molecule type" value="Genomic_DNA"/>
</dbReference>
<dbReference type="OrthoDB" id="104542at2"/>
<reference evidence="1 2" key="1">
    <citation type="submission" date="2016-06" db="EMBL/GenBank/DDBJ databases">
        <authorList>
            <person name="Kjaerup R.B."/>
            <person name="Dalgaard T.S."/>
            <person name="Juul-Madsen H.R."/>
        </authorList>
    </citation>
    <scope>NUCLEOTIDE SEQUENCE [LARGE SCALE GENOMIC DNA]</scope>
    <source>
        <strain evidence="1 2">DSM 16361</strain>
    </source>
</reference>
<protein>
    <submittedName>
        <fullName evidence="1">Uncharacterized protein</fullName>
    </submittedName>
</protein>
<dbReference type="AlphaFoldDB" id="A0A238D250"/>
<dbReference type="SUPFAM" id="SSF50494">
    <property type="entry name" value="Trypsin-like serine proteases"/>
    <property type="match status" value="1"/>
</dbReference>
<organism evidence="1 2">
    <name type="scientific">Thiomonas delicata</name>
    <name type="common">Thiomonas cuprina</name>
    <dbReference type="NCBI Taxonomy" id="364030"/>
    <lineage>
        <taxon>Bacteria</taxon>
        <taxon>Pseudomonadati</taxon>
        <taxon>Pseudomonadota</taxon>
        <taxon>Betaproteobacteria</taxon>
        <taxon>Burkholderiales</taxon>
        <taxon>Thiomonas</taxon>
    </lineage>
</organism>
<evidence type="ECO:0000313" key="2">
    <source>
        <dbReference type="Proteomes" id="UP000214566"/>
    </source>
</evidence>
<sequence length="361" mass="37120">MSIFEAGAAFRTWAARHGLAPTVAAAQVTDIPVGDDYFGLVEGAFAGLDAPLNRAVNARRVHAVAVNATEGKILVYLNKGFTAKQTERLPSTIDAYDVEYRHGVIGQVGGTPPAGVGAPSHYLHDNRIACGSSIGLGGSLGAGTLGALVRINGDLFGLSNNHVIGRCSYAEGGHPVLAPGNLDINPNFLIHPFSIGVYERCAPMVYGSPATVNVSGNLDAALMRIVDDAKVSAMQGSVYATPASIAPLADGMAVQKVGRTTGHTRGLVMGKVAGYQSVSYVVPELQQQFNVFFNEAWVVEGVGGAFSDSGDSGSLVVGELPSGEIASVGLVFAGNGSISVIVPLDLIMTAFGATIEATHGV</sequence>
<name>A0A238D250_THIDL</name>
<dbReference type="InterPro" id="IPR009003">
    <property type="entry name" value="Peptidase_S1_PA"/>
</dbReference>
<dbReference type="RefSeq" id="WP_094159647.1">
    <property type="nucleotide sequence ID" value="NZ_LT592170.1"/>
</dbReference>
<evidence type="ECO:0000313" key="1">
    <source>
        <dbReference type="EMBL" id="SBP87309.1"/>
    </source>
</evidence>
<dbReference type="Proteomes" id="UP000214566">
    <property type="component" value="Unassembled WGS sequence"/>
</dbReference>
<gene>
    <name evidence="1" type="ORF">THIARS_60022</name>
</gene>